<dbReference type="InterPro" id="IPR012337">
    <property type="entry name" value="RNaseH-like_sf"/>
</dbReference>
<dbReference type="OrthoDB" id="4868801at2759"/>
<dbReference type="SUPFAM" id="SSF53098">
    <property type="entry name" value="Ribonuclease H-like"/>
    <property type="match status" value="1"/>
</dbReference>
<proteinExistence type="predicted"/>
<evidence type="ECO:0000313" key="3">
    <source>
        <dbReference type="EMBL" id="CAF4485275.1"/>
    </source>
</evidence>
<keyword evidence="4" id="KW-1185">Reference proteome</keyword>
<accession>A0A816BBE8</accession>
<feature type="non-terminal residue" evidence="2">
    <location>
        <position position="1"/>
    </location>
</feature>
<evidence type="ECO:0000313" key="4">
    <source>
        <dbReference type="Proteomes" id="UP000663829"/>
    </source>
</evidence>
<dbReference type="InterPro" id="IPR008906">
    <property type="entry name" value="HATC_C_dom"/>
</dbReference>
<dbReference type="AlphaFoldDB" id="A0A816BBE8"/>
<dbReference type="EMBL" id="CAJOBC010103335">
    <property type="protein sequence ID" value="CAF4485275.1"/>
    <property type="molecule type" value="Genomic_DNA"/>
</dbReference>
<evidence type="ECO:0000259" key="1">
    <source>
        <dbReference type="Pfam" id="PF05699"/>
    </source>
</evidence>
<dbReference type="Proteomes" id="UP000681722">
    <property type="component" value="Unassembled WGS sequence"/>
</dbReference>
<dbReference type="Pfam" id="PF05699">
    <property type="entry name" value="Dimer_Tnp_hAT"/>
    <property type="match status" value="1"/>
</dbReference>
<dbReference type="GO" id="GO:0046983">
    <property type="term" value="F:protein dimerization activity"/>
    <property type="evidence" value="ECO:0007669"/>
    <property type="project" value="InterPro"/>
</dbReference>
<name>A0A816BBE8_9BILA</name>
<feature type="domain" description="HAT C-terminal dimerisation" evidence="1">
    <location>
        <begin position="1"/>
        <end position="42"/>
    </location>
</feature>
<evidence type="ECO:0000313" key="2">
    <source>
        <dbReference type="EMBL" id="CAF1605522.1"/>
    </source>
</evidence>
<gene>
    <name evidence="2" type="ORF">GPM918_LOCUS42725</name>
    <name evidence="3" type="ORF">SRO942_LOCUS44041</name>
</gene>
<protein>
    <recommendedName>
        <fullName evidence="1">HAT C-terminal dimerisation domain-containing protein</fullName>
    </recommendedName>
</protein>
<reference evidence="2" key="1">
    <citation type="submission" date="2021-02" db="EMBL/GenBank/DDBJ databases">
        <authorList>
            <person name="Nowell W R."/>
        </authorList>
    </citation>
    <scope>NUCLEOTIDE SEQUENCE</scope>
</reference>
<sequence length="58" mass="6495">ARHLYSIPATSARVERQFSAVGLVINERRSSLNPDTVADILFGRSIQKSLEKDPHLFS</sequence>
<organism evidence="2 4">
    <name type="scientific">Didymodactylos carnosus</name>
    <dbReference type="NCBI Taxonomy" id="1234261"/>
    <lineage>
        <taxon>Eukaryota</taxon>
        <taxon>Metazoa</taxon>
        <taxon>Spiralia</taxon>
        <taxon>Gnathifera</taxon>
        <taxon>Rotifera</taxon>
        <taxon>Eurotatoria</taxon>
        <taxon>Bdelloidea</taxon>
        <taxon>Philodinida</taxon>
        <taxon>Philodinidae</taxon>
        <taxon>Didymodactylos</taxon>
    </lineage>
</organism>
<dbReference type="Proteomes" id="UP000663829">
    <property type="component" value="Unassembled WGS sequence"/>
</dbReference>
<comment type="caution">
    <text evidence="2">The sequence shown here is derived from an EMBL/GenBank/DDBJ whole genome shotgun (WGS) entry which is preliminary data.</text>
</comment>
<dbReference type="EMBL" id="CAJNOQ010036766">
    <property type="protein sequence ID" value="CAF1605522.1"/>
    <property type="molecule type" value="Genomic_DNA"/>
</dbReference>